<organism evidence="2">
    <name type="scientific">Tanacetum cinerariifolium</name>
    <name type="common">Dalmatian daisy</name>
    <name type="synonym">Chrysanthemum cinerariifolium</name>
    <dbReference type="NCBI Taxonomy" id="118510"/>
    <lineage>
        <taxon>Eukaryota</taxon>
        <taxon>Viridiplantae</taxon>
        <taxon>Streptophyta</taxon>
        <taxon>Embryophyta</taxon>
        <taxon>Tracheophyta</taxon>
        <taxon>Spermatophyta</taxon>
        <taxon>Magnoliopsida</taxon>
        <taxon>eudicotyledons</taxon>
        <taxon>Gunneridae</taxon>
        <taxon>Pentapetalae</taxon>
        <taxon>asterids</taxon>
        <taxon>campanulids</taxon>
        <taxon>Asterales</taxon>
        <taxon>Asteraceae</taxon>
        <taxon>Asteroideae</taxon>
        <taxon>Anthemideae</taxon>
        <taxon>Anthemidinae</taxon>
        <taxon>Tanacetum</taxon>
    </lineage>
</organism>
<dbReference type="InterPro" id="IPR035999">
    <property type="entry name" value="Sec7_dom_sf"/>
</dbReference>
<evidence type="ECO:0000313" key="2">
    <source>
        <dbReference type="EMBL" id="GEU37727.1"/>
    </source>
</evidence>
<dbReference type="GO" id="GO:0005085">
    <property type="term" value="F:guanyl-nucleotide exchange factor activity"/>
    <property type="evidence" value="ECO:0007669"/>
    <property type="project" value="InterPro"/>
</dbReference>
<accession>A0A6L2JMA4</accession>
<dbReference type="Pfam" id="PF01369">
    <property type="entry name" value="Sec7"/>
    <property type="match status" value="1"/>
</dbReference>
<gene>
    <name evidence="2" type="ORF">Tci_009705</name>
</gene>
<evidence type="ECO:0000259" key="1">
    <source>
        <dbReference type="PROSITE" id="PS50190"/>
    </source>
</evidence>
<protein>
    <submittedName>
        <fullName evidence="2">HOPM interactor 7</fullName>
    </submittedName>
</protein>
<dbReference type="PROSITE" id="PS50190">
    <property type="entry name" value="SEC7"/>
    <property type="match status" value="1"/>
</dbReference>
<reference evidence="2" key="1">
    <citation type="journal article" date="2019" name="Sci. Rep.">
        <title>Draft genome of Tanacetum cinerariifolium, the natural source of mosquito coil.</title>
        <authorList>
            <person name="Yamashiro T."/>
            <person name="Shiraishi A."/>
            <person name="Satake H."/>
            <person name="Nakayama K."/>
        </authorList>
    </citation>
    <scope>NUCLEOTIDE SEQUENCE</scope>
</reference>
<feature type="domain" description="SEC7" evidence="1">
    <location>
        <begin position="63"/>
        <end position="208"/>
    </location>
</feature>
<dbReference type="Gene3D" id="1.10.220.20">
    <property type="match status" value="1"/>
</dbReference>
<dbReference type="AlphaFoldDB" id="A0A6L2JMA4"/>
<dbReference type="InterPro" id="IPR000904">
    <property type="entry name" value="Sec7_dom"/>
</dbReference>
<name>A0A6L2JMA4_TANCI</name>
<sequence length="251" mass="28908">MIHARWKVRVPLRNLRTWLFVGRYTTLLRNHYAFVHDCHFSFQTLTSEGSLGRVYRADFCNAKAMIGNYLGQHEEFPLAVMHAHVDSMNFNEMKFHTAICEFLRGFWLPVPPPNSMFTPNFQTPPDFTFPLNFQTPLSTTFTPNFQTLPGSIFTPNFQMPLGFIFTPNFQPPPDSMFNLDFKLFDREMKKEDVDEVVVVGVQVGFQREIELASKDIGGTRITNLAIGGNKMFITRKDQHCVEEAIVIAVPY</sequence>
<dbReference type="GO" id="GO:0032012">
    <property type="term" value="P:regulation of ARF protein signal transduction"/>
    <property type="evidence" value="ECO:0007669"/>
    <property type="project" value="InterPro"/>
</dbReference>
<proteinExistence type="predicted"/>
<dbReference type="EMBL" id="BKCJ010000965">
    <property type="protein sequence ID" value="GEU37727.1"/>
    <property type="molecule type" value="Genomic_DNA"/>
</dbReference>
<dbReference type="SUPFAM" id="SSF48425">
    <property type="entry name" value="Sec7 domain"/>
    <property type="match status" value="1"/>
</dbReference>
<comment type="caution">
    <text evidence="2">The sequence shown here is derived from an EMBL/GenBank/DDBJ whole genome shotgun (WGS) entry which is preliminary data.</text>
</comment>